<reference evidence="5" key="2">
    <citation type="submission" date="2021-01" db="EMBL/GenBank/DDBJ databases">
        <authorList>
            <person name="Schikora-Tamarit M.A."/>
        </authorList>
    </citation>
    <scope>NUCLEOTIDE SEQUENCE</scope>
    <source>
        <strain evidence="5">CBS6075</strain>
    </source>
</reference>
<dbReference type="InterPro" id="IPR016445">
    <property type="entry name" value="Rog1_fam"/>
</dbReference>
<evidence type="ECO:0000256" key="3">
    <source>
        <dbReference type="SAM" id="MobiDB-lite"/>
    </source>
</evidence>
<evidence type="ECO:0000256" key="2">
    <source>
        <dbReference type="ARBA" id="ARBA00022963"/>
    </source>
</evidence>
<reference evidence="5" key="1">
    <citation type="journal article" date="2021" name="Open Biol.">
        <title>Shared evolutionary footprints suggest mitochondrial oxidative damage underlies multiple complex I losses in fungi.</title>
        <authorList>
            <person name="Schikora-Tamarit M.A."/>
            <person name="Marcet-Houben M."/>
            <person name="Nosek J."/>
            <person name="Gabaldon T."/>
        </authorList>
    </citation>
    <scope>NUCLEOTIDE SEQUENCE</scope>
    <source>
        <strain evidence="5">CBS6075</strain>
    </source>
</reference>
<evidence type="ECO:0000259" key="4">
    <source>
        <dbReference type="Pfam" id="PF05057"/>
    </source>
</evidence>
<dbReference type="EMBL" id="JAEUBE010000366">
    <property type="protein sequence ID" value="KAH3663616.1"/>
    <property type="molecule type" value="Genomic_DNA"/>
</dbReference>
<dbReference type="InterPro" id="IPR029058">
    <property type="entry name" value="AB_hydrolase_fold"/>
</dbReference>
<dbReference type="Gene3D" id="3.40.50.1820">
    <property type="entry name" value="alpha/beta hydrolase"/>
    <property type="match status" value="1"/>
</dbReference>
<evidence type="ECO:0000313" key="5">
    <source>
        <dbReference type="EMBL" id="KAH3663616.1"/>
    </source>
</evidence>
<evidence type="ECO:0000256" key="1">
    <source>
        <dbReference type="ARBA" id="ARBA00007920"/>
    </source>
</evidence>
<dbReference type="GO" id="GO:0047372">
    <property type="term" value="F:monoacylglycerol lipase activity"/>
    <property type="evidence" value="ECO:0007669"/>
    <property type="project" value="TreeGrafter"/>
</dbReference>
<dbReference type="InterPro" id="IPR044294">
    <property type="entry name" value="Lipase-like"/>
</dbReference>
<dbReference type="InterPro" id="IPR007751">
    <property type="entry name" value="DUF676_lipase-like"/>
</dbReference>
<comment type="similarity">
    <text evidence="1">Belongs to the putative lipase ROG1 family.</text>
</comment>
<dbReference type="RefSeq" id="XP_046059952.1">
    <property type="nucleotide sequence ID" value="XM_046206158.1"/>
</dbReference>
<dbReference type="OrthoDB" id="5368485at2759"/>
<feature type="region of interest" description="Disordered" evidence="3">
    <location>
        <begin position="621"/>
        <end position="643"/>
    </location>
</feature>
<gene>
    <name evidence="5" type="ORF">OGAPHI_005017</name>
</gene>
<accession>A0A9P8T2F7</accession>
<name>A0A9P8T2F7_9ASCO</name>
<dbReference type="SUPFAM" id="SSF53474">
    <property type="entry name" value="alpha/beta-Hydrolases"/>
    <property type="match status" value="1"/>
</dbReference>
<comment type="caution">
    <text evidence="5">The sequence shown here is derived from an EMBL/GenBank/DDBJ whole genome shotgun (WGS) entry which is preliminary data.</text>
</comment>
<feature type="domain" description="DUF676" evidence="4">
    <location>
        <begin position="172"/>
        <end position="360"/>
    </location>
</feature>
<feature type="compositionally biased region" description="Basic and acidic residues" evidence="3">
    <location>
        <begin position="621"/>
        <end position="638"/>
    </location>
</feature>
<dbReference type="GeneID" id="70236981"/>
<protein>
    <recommendedName>
        <fullName evidence="4">DUF676 domain-containing protein</fullName>
    </recommendedName>
</protein>
<dbReference type="PANTHER" id="PTHR12482">
    <property type="entry name" value="LIPASE ROG1-RELATED-RELATED"/>
    <property type="match status" value="1"/>
</dbReference>
<keyword evidence="2" id="KW-0442">Lipid degradation</keyword>
<sequence>MLESLLYRSHESVRIGEIHRFVVTYTPADSNRAPALYAKIKNVEMLPLRAAYLTGPYVLYCDVRPQDYSTDKPCFVTADQPVYDPNLAAGQSLRAELSMHTIKDRYVWVIDVVSQMIFSSSSEVHFELMIGKDRHFLHRHNFGDQFGIFSSQLQVDHRTTMDLWNKPPSAPKVHLVVLTHGLHSNVSADMFYLKEQLEKQAESSGETLMIRGYTHNVCKTERGVKYLGRRLAEFLVHEASKHEEIVKISFIAHSLGGLVQTFAIAYISHNYPDFFEKHKPENFIALASPFLGISNENPAYVKMALSFGIMGKTGQDLGLQGLRPLLMLLPSRPTRKVLRQFKRRTIYANAVHDGIVPLRTSALLYLDWKGLAKVYEAQSGNTKTYNRGNAEVGEIPDNVEPEDLDLLTSMKSKILSPLQTLFSYCAPSQNAKSGHRYQRYQINGNEPHDSVDDDLDQYNPLPKSSVIESIKRVLLPPLPPLKFITDPESRPNVILHDKIYKPDMIPRSPLRSSTSLLEVIDPMKRQKMIEEKIARRWHHGMTWRKVLVSLQPDAHNNIVVRRRFANAYGWQVVEHLVENHFSAKCVQGEDLADYEWNPGHDCNDPHVDEDDKLDDILDKQHDKAAKEEKSDAGSRKYSEPSVTTRNVNGIIQKESQMSTLEPDDDVLSEHDLMDPSEWINDADSFVYDGPTGMINAVSESVNGKVETFKTLFQNDDVAGSDHMVSLSGPYL</sequence>
<evidence type="ECO:0000313" key="6">
    <source>
        <dbReference type="Proteomes" id="UP000769157"/>
    </source>
</evidence>
<proteinExistence type="inferred from homology"/>
<organism evidence="5 6">
    <name type="scientific">Ogataea philodendri</name>
    <dbReference type="NCBI Taxonomy" id="1378263"/>
    <lineage>
        <taxon>Eukaryota</taxon>
        <taxon>Fungi</taxon>
        <taxon>Dikarya</taxon>
        <taxon>Ascomycota</taxon>
        <taxon>Saccharomycotina</taxon>
        <taxon>Pichiomycetes</taxon>
        <taxon>Pichiales</taxon>
        <taxon>Pichiaceae</taxon>
        <taxon>Ogataea</taxon>
    </lineage>
</organism>
<dbReference type="Pfam" id="PF05057">
    <property type="entry name" value="DUF676"/>
    <property type="match status" value="1"/>
</dbReference>
<dbReference type="GO" id="GO:0016042">
    <property type="term" value="P:lipid catabolic process"/>
    <property type="evidence" value="ECO:0007669"/>
    <property type="project" value="UniProtKB-KW"/>
</dbReference>
<dbReference type="AlphaFoldDB" id="A0A9P8T2F7"/>
<keyword evidence="2" id="KW-0443">Lipid metabolism</keyword>
<dbReference type="PANTHER" id="PTHR12482:SF62">
    <property type="entry name" value="LIPASE ROG1-RELATED"/>
    <property type="match status" value="1"/>
</dbReference>
<keyword evidence="6" id="KW-1185">Reference proteome</keyword>
<dbReference type="PIRSF" id="PIRSF005412">
    <property type="entry name" value="UCP005412_abhydr"/>
    <property type="match status" value="1"/>
</dbReference>
<dbReference type="Proteomes" id="UP000769157">
    <property type="component" value="Unassembled WGS sequence"/>
</dbReference>